<dbReference type="Proteomes" id="UP000886523">
    <property type="component" value="Unassembled WGS sequence"/>
</dbReference>
<organism evidence="3 4">
    <name type="scientific">Hydnum rufescens UP504</name>
    <dbReference type="NCBI Taxonomy" id="1448309"/>
    <lineage>
        <taxon>Eukaryota</taxon>
        <taxon>Fungi</taxon>
        <taxon>Dikarya</taxon>
        <taxon>Basidiomycota</taxon>
        <taxon>Agaricomycotina</taxon>
        <taxon>Agaricomycetes</taxon>
        <taxon>Cantharellales</taxon>
        <taxon>Hydnaceae</taxon>
        <taxon>Hydnum</taxon>
    </lineage>
</organism>
<dbReference type="InterPro" id="IPR036397">
    <property type="entry name" value="RNaseH_sf"/>
</dbReference>
<comment type="caution">
    <text evidence="3">The sequence shown here is derived from an EMBL/GenBank/DDBJ whole genome shotgun (WGS) entry which is preliminary data.</text>
</comment>
<dbReference type="Gene3D" id="3.30.420.10">
    <property type="entry name" value="Ribonuclease H-like superfamily/Ribonuclease H"/>
    <property type="match status" value="1"/>
</dbReference>
<keyword evidence="1" id="KW-0732">Signal</keyword>
<evidence type="ECO:0000313" key="3">
    <source>
        <dbReference type="EMBL" id="KAF9506160.1"/>
    </source>
</evidence>
<keyword evidence="4" id="KW-1185">Reference proteome</keyword>
<feature type="chain" id="PRO_5040388377" description="Tc1-like transposase DDE domain-containing protein" evidence="1">
    <location>
        <begin position="18"/>
        <end position="69"/>
    </location>
</feature>
<reference evidence="3" key="1">
    <citation type="journal article" date="2020" name="Nat. Commun.">
        <title>Large-scale genome sequencing of mycorrhizal fungi provides insights into the early evolution of symbiotic traits.</title>
        <authorList>
            <person name="Miyauchi S."/>
            <person name="Kiss E."/>
            <person name="Kuo A."/>
            <person name="Drula E."/>
            <person name="Kohler A."/>
            <person name="Sanchez-Garcia M."/>
            <person name="Morin E."/>
            <person name="Andreopoulos B."/>
            <person name="Barry K.W."/>
            <person name="Bonito G."/>
            <person name="Buee M."/>
            <person name="Carver A."/>
            <person name="Chen C."/>
            <person name="Cichocki N."/>
            <person name="Clum A."/>
            <person name="Culley D."/>
            <person name="Crous P.W."/>
            <person name="Fauchery L."/>
            <person name="Girlanda M."/>
            <person name="Hayes R.D."/>
            <person name="Keri Z."/>
            <person name="LaButti K."/>
            <person name="Lipzen A."/>
            <person name="Lombard V."/>
            <person name="Magnuson J."/>
            <person name="Maillard F."/>
            <person name="Murat C."/>
            <person name="Nolan M."/>
            <person name="Ohm R.A."/>
            <person name="Pangilinan J."/>
            <person name="Pereira M.F."/>
            <person name="Perotto S."/>
            <person name="Peter M."/>
            <person name="Pfister S."/>
            <person name="Riley R."/>
            <person name="Sitrit Y."/>
            <person name="Stielow J.B."/>
            <person name="Szollosi G."/>
            <person name="Zifcakova L."/>
            <person name="Stursova M."/>
            <person name="Spatafora J.W."/>
            <person name="Tedersoo L."/>
            <person name="Vaario L.M."/>
            <person name="Yamada A."/>
            <person name="Yan M."/>
            <person name="Wang P."/>
            <person name="Xu J."/>
            <person name="Bruns T."/>
            <person name="Baldrian P."/>
            <person name="Vilgalys R."/>
            <person name="Dunand C."/>
            <person name="Henrissat B."/>
            <person name="Grigoriev I.V."/>
            <person name="Hibbett D."/>
            <person name="Nagy L.G."/>
            <person name="Martin F.M."/>
        </authorList>
    </citation>
    <scope>NUCLEOTIDE SEQUENCE</scope>
    <source>
        <strain evidence="3">UP504</strain>
    </source>
</reference>
<evidence type="ECO:0000313" key="4">
    <source>
        <dbReference type="Proteomes" id="UP000886523"/>
    </source>
</evidence>
<dbReference type="EMBL" id="MU129121">
    <property type="protein sequence ID" value="KAF9506160.1"/>
    <property type="molecule type" value="Genomic_DNA"/>
</dbReference>
<sequence length="69" mass="7777">MLLIIGSILLYLPPYSPDYNPIEQSFSLIKAWMCIPDIDKDMPLTFLHSACDSITAEKAEGWYCASGFM</sequence>
<dbReference type="GO" id="GO:0003676">
    <property type="term" value="F:nucleic acid binding"/>
    <property type="evidence" value="ECO:0007669"/>
    <property type="project" value="InterPro"/>
</dbReference>
<accession>A0A9P6AIX0</accession>
<evidence type="ECO:0000259" key="2">
    <source>
        <dbReference type="Pfam" id="PF13358"/>
    </source>
</evidence>
<protein>
    <recommendedName>
        <fullName evidence="2">Tc1-like transposase DDE domain-containing protein</fullName>
    </recommendedName>
</protein>
<dbReference type="OrthoDB" id="2266637at2759"/>
<name>A0A9P6AIX0_9AGAM</name>
<feature type="domain" description="Tc1-like transposase DDE" evidence="2">
    <location>
        <begin position="9"/>
        <end position="33"/>
    </location>
</feature>
<dbReference type="Pfam" id="PF13358">
    <property type="entry name" value="DDE_3"/>
    <property type="match status" value="1"/>
</dbReference>
<dbReference type="AlphaFoldDB" id="A0A9P6AIX0"/>
<gene>
    <name evidence="3" type="ORF">BS47DRAFT_1305617</name>
</gene>
<dbReference type="InterPro" id="IPR038717">
    <property type="entry name" value="Tc1-like_DDE_dom"/>
</dbReference>
<feature type="signal peptide" evidence="1">
    <location>
        <begin position="1"/>
        <end position="17"/>
    </location>
</feature>
<proteinExistence type="predicted"/>
<evidence type="ECO:0000256" key="1">
    <source>
        <dbReference type="SAM" id="SignalP"/>
    </source>
</evidence>